<dbReference type="GO" id="GO:0000987">
    <property type="term" value="F:cis-regulatory region sequence-specific DNA binding"/>
    <property type="evidence" value="ECO:0007669"/>
    <property type="project" value="TreeGrafter"/>
</dbReference>
<feature type="compositionally biased region" description="Low complexity" evidence="1">
    <location>
        <begin position="32"/>
        <end position="43"/>
    </location>
</feature>
<gene>
    <name evidence="3" type="ORF">DC041_0010780</name>
</gene>
<feature type="region of interest" description="Disordered" evidence="1">
    <location>
        <begin position="1"/>
        <end position="43"/>
    </location>
</feature>
<feature type="compositionally biased region" description="Polar residues" evidence="1">
    <location>
        <begin position="22"/>
        <end position="31"/>
    </location>
</feature>
<feature type="compositionally biased region" description="Polar residues" evidence="1">
    <location>
        <begin position="1"/>
        <end position="13"/>
    </location>
</feature>
<dbReference type="GO" id="GO:0005634">
    <property type="term" value="C:nucleus"/>
    <property type="evidence" value="ECO:0007669"/>
    <property type="project" value="TreeGrafter"/>
</dbReference>
<dbReference type="Pfam" id="PF14668">
    <property type="entry name" value="RICTOR_V"/>
    <property type="match status" value="1"/>
</dbReference>
<accession>A0A430QKC1</accession>
<dbReference type="GO" id="GO:0042594">
    <property type="term" value="P:response to starvation"/>
    <property type="evidence" value="ECO:0007669"/>
    <property type="project" value="TreeGrafter"/>
</dbReference>
<dbReference type="STRING" id="6184.A0A430QKC1"/>
<dbReference type="EMBL" id="QMKO01001607">
    <property type="protein sequence ID" value="RTG88142.1"/>
    <property type="molecule type" value="Genomic_DNA"/>
</dbReference>
<evidence type="ECO:0000313" key="3">
    <source>
        <dbReference type="EMBL" id="RTG88142.1"/>
    </source>
</evidence>
<feature type="region of interest" description="Disordered" evidence="1">
    <location>
        <begin position="1037"/>
        <end position="1064"/>
    </location>
</feature>
<feature type="region of interest" description="Disordered" evidence="1">
    <location>
        <begin position="334"/>
        <end position="362"/>
    </location>
</feature>
<dbReference type="PANTHER" id="PTHR14596:SF72">
    <property type="entry name" value="ZINC FINGER PROTEIN MSN2-RELATED"/>
    <property type="match status" value="1"/>
</dbReference>
<name>A0A430QKC1_SCHBO</name>
<evidence type="ECO:0000256" key="1">
    <source>
        <dbReference type="SAM" id="MobiDB-lite"/>
    </source>
</evidence>
<dbReference type="GO" id="GO:0000981">
    <property type="term" value="F:DNA-binding transcription factor activity, RNA polymerase II-specific"/>
    <property type="evidence" value="ECO:0007669"/>
    <property type="project" value="TreeGrafter"/>
</dbReference>
<dbReference type="PANTHER" id="PTHR14596">
    <property type="entry name" value="ZINC FINGER PROTEIN"/>
    <property type="match status" value="1"/>
</dbReference>
<keyword evidence="4" id="KW-1185">Reference proteome</keyword>
<dbReference type="InterPro" id="IPR029452">
    <property type="entry name" value="RICTOR_V"/>
</dbReference>
<feature type="domain" description="Rapamycin-insensitive companion of mTOR" evidence="2">
    <location>
        <begin position="460"/>
        <end position="529"/>
    </location>
</feature>
<feature type="compositionally biased region" description="Low complexity" evidence="1">
    <location>
        <begin position="1048"/>
        <end position="1064"/>
    </location>
</feature>
<comment type="caution">
    <text evidence="3">The sequence shown here is derived from an EMBL/GenBank/DDBJ whole genome shotgun (WGS) entry which is preliminary data.</text>
</comment>
<evidence type="ECO:0000313" key="4">
    <source>
        <dbReference type="Proteomes" id="UP000290809"/>
    </source>
</evidence>
<proteinExistence type="predicted"/>
<dbReference type="PROSITE" id="PS50231">
    <property type="entry name" value="RICIN_B_LECTIN"/>
    <property type="match status" value="1"/>
</dbReference>
<feature type="compositionally biased region" description="Acidic residues" evidence="1">
    <location>
        <begin position="339"/>
        <end position="349"/>
    </location>
</feature>
<evidence type="ECO:0000259" key="2">
    <source>
        <dbReference type="SMART" id="SM01310"/>
    </source>
</evidence>
<dbReference type="AlphaFoldDB" id="A0A430QKC1"/>
<dbReference type="SMART" id="SM01310">
    <property type="entry name" value="RICTOR_V"/>
    <property type="match status" value="1"/>
</dbReference>
<protein>
    <recommendedName>
        <fullName evidence="2">Rapamycin-insensitive companion of mTOR domain-containing protein</fullName>
    </recommendedName>
</protein>
<organism evidence="3 4">
    <name type="scientific">Schistosoma bovis</name>
    <name type="common">Blood fluke</name>
    <dbReference type="NCBI Taxonomy" id="6184"/>
    <lineage>
        <taxon>Eukaryota</taxon>
        <taxon>Metazoa</taxon>
        <taxon>Spiralia</taxon>
        <taxon>Lophotrochozoa</taxon>
        <taxon>Platyhelminthes</taxon>
        <taxon>Trematoda</taxon>
        <taxon>Digenea</taxon>
        <taxon>Strigeidida</taxon>
        <taxon>Schistosomatoidea</taxon>
        <taxon>Schistosomatidae</taxon>
        <taxon>Schistosoma</taxon>
    </lineage>
</organism>
<reference evidence="3 4" key="1">
    <citation type="journal article" date="2019" name="PLoS Pathog.">
        <title>Genome sequence of the bovine parasite Schistosoma bovis Tanzania.</title>
        <authorList>
            <person name="Oey H."/>
            <person name="Zakrzewski M."/>
            <person name="Gobert G."/>
            <person name="Gravermann K."/>
            <person name="Stoye J."/>
            <person name="Jones M."/>
            <person name="Mcmanus D."/>
            <person name="Krause L."/>
        </authorList>
    </citation>
    <scope>NUCLEOTIDE SEQUENCE [LARGE SCALE GENOMIC DNA]</scope>
    <source>
        <strain evidence="3 4">TAN1997</strain>
    </source>
</reference>
<sequence length="1170" mass="132479">MQDISYRNKTISHNDNNNGNNKSISQKLSQDSNNNPNNSNNTNNILTFHPNYLAKSCGGLILFAASRLTNSEVGELRLEKSDLCLDFQCILMFPSQLKKNSNTYTETHCNDTDDKRNQQSIFLNHAKIILSSLDYTHSTKLSRLLLTTAVNSGIKALSQNILHNQTNDDNNNVCQKNFLTPFAIYLLHGNTGPIGHRIFGRILSITTIFDKLCMNHITWRQPNSSFLHCDDGRCCTPQTNKNMNCSNSCLSCNELNSSNNDNNNKSVLSDPVNWMLDVARKHYNLAYAKEMDDRFTSLFVTYGTKLLSGTSYKSTSFTSFDSATTNLQILSPLHFNTNTDDENNDDEENSERVDRPSNSEFNFEDNYFTEETDSVSGTYVSPPLVNDQSIDQVVDGHDSFHCLPLPKHLYACIAEHRNGIDLLDTRKDLETAVANIRSVLPQIINDKYEETNTYNDNNSLLKLKADMWALAHTCSTSYGQYWLLRHPELMTLLTSLALHSNLMNIRAVAWICLNLIATSSNQIFRQNNCLGILQNNQSSKHINDLKCNESLSDWLFIPQIFYDRNVKTVEGAQDEILAYPKIQSLSGQMIQTKSKPNRLFSDIFSVIPPVTNFGAETKNENLPLSTQKSIKSSVRSQVFGNFNRSRRWLHRRWSPNHRRLSPPISESREHSSFHLPSHHHFVSFVKPKHSINSFTQIDSFSYDVSSVNISSKQLYSTWTHRDCISHRQVVSPSFTTNGSALAVDHDDHELTDSKPNSNCSDTRWLLQSLFHCVHKNQIIYLPTDIKILGFKKYTKNKQKYTLKNPIKSLQLSSPPSLFNSKTNVSIKPFYNDNSHCLFRSLNSLDNNKHSISFIDIAVHVQLMLSLYSNDKLPTLSSIPDEISTDTTNYTAKNDISECSSIQQSSCDNENRLYSSSIQITDHSNISSSHQENHAFEKSSLISDEIRIVSAQPSITSVLSSNQNYFEHKNHELSISPNHSIEKLGAVDNWLVSSEVNEINLTRNDNDLPRLSVVRMSSEECIDVEQSPELSIKHHHQLKNTNDHDESNDNNNNNNNNNGGWSNTENKVNSSVRSNCLSPSTCLSYSCSLNNNDNSDSQCDQQMTEQDMWCNQLLDSISNLSSNVFSCSSSHDNNSNTLDQIIHKAIITQQNSKGSIQPFNACHMIFTTDIL</sequence>
<dbReference type="Proteomes" id="UP000290809">
    <property type="component" value="Unassembled WGS sequence"/>
</dbReference>